<keyword evidence="10" id="KW-0539">Nucleus</keyword>
<name>A0AAN7QTH8_TRANT</name>
<dbReference type="GO" id="GO:0005681">
    <property type="term" value="C:spliceosomal complex"/>
    <property type="evidence" value="ECO:0007669"/>
    <property type="project" value="UniProtKB-KW"/>
</dbReference>
<keyword evidence="12" id="KW-0274">FAD</keyword>
<dbReference type="GO" id="GO:0000719">
    <property type="term" value="P:photoreactive repair"/>
    <property type="evidence" value="ECO:0007669"/>
    <property type="project" value="TreeGrafter"/>
</dbReference>
<protein>
    <submittedName>
        <fullName evidence="17">Uncharacterized protein</fullName>
    </submittedName>
</protein>
<dbReference type="Gene3D" id="3.40.50.620">
    <property type="entry name" value="HUPs"/>
    <property type="match status" value="1"/>
</dbReference>
<dbReference type="PANTHER" id="PTHR11455:SF2">
    <property type="entry name" value="BLUE-LIGHT PHOTORECEPTOR PHR2"/>
    <property type="match status" value="1"/>
</dbReference>
<dbReference type="InterPro" id="IPR000504">
    <property type="entry name" value="RRM_dom"/>
</dbReference>
<dbReference type="SUPFAM" id="SSF52425">
    <property type="entry name" value="Cryptochrome/photolyase, N-terminal domain"/>
    <property type="match status" value="1"/>
</dbReference>
<keyword evidence="8 13" id="KW-0694">RNA-binding</keyword>
<dbReference type="FunFam" id="3.30.70.330:FF:000062">
    <property type="entry name" value="serine/arginine-rich splicing factor SR34A-like"/>
    <property type="match status" value="1"/>
</dbReference>
<evidence type="ECO:0000256" key="8">
    <source>
        <dbReference type="ARBA" id="ARBA00022884"/>
    </source>
</evidence>
<feature type="compositionally biased region" description="Basic residues" evidence="14">
    <location>
        <begin position="826"/>
        <end position="835"/>
    </location>
</feature>
<dbReference type="Pfam" id="PF00875">
    <property type="entry name" value="DNA_photolyase"/>
    <property type="match status" value="1"/>
</dbReference>
<comment type="similarity">
    <text evidence="11">Belongs to the splicing factor SR family. SR subfamily.</text>
</comment>
<feature type="binding site" evidence="12">
    <location>
        <begin position="429"/>
        <end position="436"/>
    </location>
    <ligand>
        <name>FAD</name>
        <dbReference type="ChEBI" id="CHEBI:57692"/>
    </ligand>
</feature>
<comment type="similarity">
    <text evidence="3">Belongs to the DNA photolyase class-1 family.</text>
</comment>
<dbReference type="Gene3D" id="1.25.40.80">
    <property type="match status" value="1"/>
</dbReference>
<comment type="subcellular location">
    <subcellularLocation>
        <location evidence="1">Nucleus speckle</location>
    </subcellularLocation>
    <subcellularLocation>
        <location evidence="2">Nucleus</location>
        <location evidence="2">Nucleoplasm</location>
    </subcellularLocation>
</comment>
<evidence type="ECO:0000256" key="1">
    <source>
        <dbReference type="ARBA" id="ARBA00004324"/>
    </source>
</evidence>
<evidence type="ECO:0000256" key="2">
    <source>
        <dbReference type="ARBA" id="ARBA00004642"/>
    </source>
</evidence>
<evidence type="ECO:0000256" key="7">
    <source>
        <dbReference type="ARBA" id="ARBA00022737"/>
    </source>
</evidence>
<dbReference type="CDD" id="cd12602">
    <property type="entry name" value="RRM2_SF2_plant_like"/>
    <property type="match status" value="1"/>
</dbReference>
<comment type="caution">
    <text evidence="17">The sequence shown here is derived from an EMBL/GenBank/DDBJ whole genome shotgun (WGS) entry which is preliminary data.</text>
</comment>
<keyword evidence="4" id="KW-0597">Phosphoprotein</keyword>
<reference evidence="17 18" key="1">
    <citation type="journal article" date="2023" name="Hortic Res">
        <title>Pangenome of water caltrop reveals structural variations and asymmetric subgenome divergence after allopolyploidization.</title>
        <authorList>
            <person name="Zhang X."/>
            <person name="Chen Y."/>
            <person name="Wang L."/>
            <person name="Yuan Y."/>
            <person name="Fang M."/>
            <person name="Shi L."/>
            <person name="Lu R."/>
            <person name="Comes H.P."/>
            <person name="Ma Y."/>
            <person name="Chen Y."/>
            <person name="Huang G."/>
            <person name="Zhou Y."/>
            <person name="Zheng Z."/>
            <person name="Qiu Y."/>
        </authorList>
    </citation>
    <scope>NUCLEOTIDE SEQUENCE [LARGE SCALE GENOMIC DNA]</scope>
    <source>
        <strain evidence="17">F231</strain>
    </source>
</reference>
<dbReference type="CDD" id="cd12599">
    <property type="entry name" value="RRM1_SF2_plant_like"/>
    <property type="match status" value="1"/>
</dbReference>
<feature type="compositionally biased region" description="Low complexity" evidence="14">
    <location>
        <begin position="771"/>
        <end position="784"/>
    </location>
</feature>
<dbReference type="FunFam" id="3.30.70.330:FF:000410">
    <property type="entry name" value="ASF/SF2-like pre-mRNA splicing factor SRP31"/>
    <property type="match status" value="1"/>
</dbReference>
<keyword evidence="9" id="KW-0508">mRNA splicing</keyword>
<feature type="compositionally biased region" description="Low complexity" evidence="14">
    <location>
        <begin position="814"/>
        <end position="825"/>
    </location>
</feature>
<feature type="binding site" evidence="12">
    <location>
        <position position="360"/>
    </location>
    <ligand>
        <name>FAD</name>
        <dbReference type="ChEBI" id="CHEBI:57692"/>
    </ligand>
</feature>
<dbReference type="InterPro" id="IPR035979">
    <property type="entry name" value="RBD_domain_sf"/>
</dbReference>
<gene>
    <name evidence="17" type="ORF">SAY86_010050</name>
</gene>
<keyword evidence="12" id="KW-0285">Flavoprotein</keyword>
<evidence type="ECO:0000256" key="10">
    <source>
        <dbReference type="ARBA" id="ARBA00023242"/>
    </source>
</evidence>
<keyword evidence="5" id="KW-0507">mRNA processing</keyword>
<evidence type="ECO:0000313" key="17">
    <source>
        <dbReference type="EMBL" id="KAK4775115.1"/>
    </source>
</evidence>
<dbReference type="InterPro" id="IPR036134">
    <property type="entry name" value="Crypto/Photolyase_FAD-like_sf"/>
</dbReference>
<dbReference type="GO" id="GO:0003904">
    <property type="term" value="F:deoxyribodipyrimidine photo-lyase activity"/>
    <property type="evidence" value="ECO:0007669"/>
    <property type="project" value="TreeGrafter"/>
</dbReference>
<feature type="binding site" evidence="12">
    <location>
        <begin position="375"/>
        <end position="379"/>
    </location>
    <ligand>
        <name>FAD</name>
        <dbReference type="ChEBI" id="CHEBI:57692"/>
    </ligand>
</feature>
<feature type="compositionally biased region" description="Basic residues" evidence="14">
    <location>
        <begin position="732"/>
        <end position="747"/>
    </location>
</feature>
<dbReference type="SUPFAM" id="SSF48173">
    <property type="entry name" value="Cryptochrome/photolyase FAD-binding domain"/>
    <property type="match status" value="1"/>
</dbReference>
<dbReference type="PANTHER" id="PTHR11455">
    <property type="entry name" value="CRYPTOCHROME"/>
    <property type="match status" value="1"/>
</dbReference>
<evidence type="ECO:0000256" key="4">
    <source>
        <dbReference type="ARBA" id="ARBA00022553"/>
    </source>
</evidence>
<dbReference type="AlphaFoldDB" id="A0AAN7QTH8"/>
<feature type="binding site" evidence="12">
    <location>
        <position position="426"/>
    </location>
    <ligand>
        <name>FAD</name>
        <dbReference type="ChEBI" id="CHEBI:57692"/>
    </ligand>
</feature>
<dbReference type="GO" id="GO:0003723">
    <property type="term" value="F:RNA binding"/>
    <property type="evidence" value="ECO:0007669"/>
    <property type="project" value="UniProtKB-UniRule"/>
</dbReference>
<dbReference type="PROSITE" id="PS51645">
    <property type="entry name" value="PHR_CRY_ALPHA_BETA"/>
    <property type="match status" value="1"/>
</dbReference>
<feature type="compositionally biased region" description="Basic residues" evidence="14">
    <location>
        <begin position="756"/>
        <end position="770"/>
    </location>
</feature>
<dbReference type="GO" id="GO:0003677">
    <property type="term" value="F:DNA binding"/>
    <property type="evidence" value="ECO:0007669"/>
    <property type="project" value="TreeGrafter"/>
</dbReference>
<dbReference type="Proteomes" id="UP001346149">
    <property type="component" value="Unassembled WGS sequence"/>
</dbReference>
<keyword evidence="18" id="KW-1185">Reference proteome</keyword>
<dbReference type="Gene3D" id="3.30.70.330">
    <property type="match status" value="2"/>
</dbReference>
<sequence length="835" mass="92360">MASTSDPAQITEETSEATPSELQQNSIPTISVPFASSSLSLSAISPQFSFPHSPPKKQPIYKLPTKPSSSPSFSSFSRLSLSSSVSLPPPKLTSLRPAFSPTTLIAPIPLFPRRPLDPSGGAVLRRASIVWFRCDLRLSDNECFNAANDESMSVLPVYCFDPRDYGKSSSGFDKTGPYRAKFMLGCVANLRENLRARGSDLIVRFGRPEEVLVEMAKAIGADACFAHREVSKDEVETEERIEATMKEEGVDVKYFWGGSLFHVDDLPFGLEDMPTTYCGFQEKVKALEVRKTIDALHQLKGYPKRGDVEPGDIPSLVDLGFNQSATVAQDGKPAAYNSLVGGETEAIERLQKYSSECQAYQNKGSSTSFFGADFSCKISPWLTSGCISPRSIFHELKKATSGAFSVASKQKDRVCSSSSGAGLDWWTCELMWRDFFRFITHLFRSLSLRSFDLSVALMSSPIVALLVYPSLKSFGCILVYFIPVYFFETTSGAHIFALRNLSAELIHLRQNPNLRSSSSVLFLSVLDFSSAKMSSRASRTVYVGNLPGDIREREVDDLFRKYGAIVQIDLKIPPRPPGYAFVEFEDARDAEDAIHGRDGYDFDGHRLRVELAHGGRGFSNSSDRHNIYGGSRGSRGASKGSEFRVLITGLPSSASWQDLKDHMRRGGDVCFSQVFRDGNGTTGIVDYTNYDDMKYAIKKLDDSEFRNAFSRAYIRVKEYDSKRGSSISPPRGRSRSRGRSYSRSRSRGRSDSQSRSPRKAQKAKSSKRSPARSGSVSHSLSPAKSRSRSPIRSRPRSISPLPSQEKKVSKSPKKQSASRSPSPARSRSRSKSLSR</sequence>
<evidence type="ECO:0000256" key="14">
    <source>
        <dbReference type="SAM" id="MobiDB-lite"/>
    </source>
</evidence>
<dbReference type="GO" id="GO:0016607">
    <property type="term" value="C:nuclear speck"/>
    <property type="evidence" value="ECO:0007669"/>
    <property type="project" value="UniProtKB-SubCell"/>
</dbReference>
<dbReference type="GO" id="GO:0071949">
    <property type="term" value="F:FAD binding"/>
    <property type="evidence" value="ECO:0007669"/>
    <property type="project" value="TreeGrafter"/>
</dbReference>
<evidence type="ECO:0000256" key="3">
    <source>
        <dbReference type="ARBA" id="ARBA00005862"/>
    </source>
</evidence>
<evidence type="ECO:0000259" key="15">
    <source>
        <dbReference type="PROSITE" id="PS50102"/>
    </source>
</evidence>
<dbReference type="Pfam" id="PF00076">
    <property type="entry name" value="RRM_1"/>
    <property type="match status" value="2"/>
</dbReference>
<feature type="domain" description="RRM" evidence="15">
    <location>
        <begin position="643"/>
        <end position="721"/>
    </location>
</feature>
<dbReference type="EMBL" id="JAXQNO010000019">
    <property type="protein sequence ID" value="KAK4775115.1"/>
    <property type="molecule type" value="Genomic_DNA"/>
</dbReference>
<dbReference type="InterPro" id="IPR002081">
    <property type="entry name" value="Cryptochrome/DNA_photolyase_1"/>
</dbReference>
<dbReference type="InterPro" id="IPR012677">
    <property type="entry name" value="Nucleotide-bd_a/b_plait_sf"/>
</dbReference>
<feature type="domain" description="RRM" evidence="15">
    <location>
        <begin position="539"/>
        <end position="614"/>
    </location>
</feature>
<dbReference type="GO" id="GO:0006397">
    <property type="term" value="P:mRNA processing"/>
    <property type="evidence" value="ECO:0007669"/>
    <property type="project" value="UniProtKB-KW"/>
</dbReference>
<organism evidence="17 18">
    <name type="scientific">Trapa natans</name>
    <name type="common">Water chestnut</name>
    <dbReference type="NCBI Taxonomy" id="22666"/>
    <lineage>
        <taxon>Eukaryota</taxon>
        <taxon>Viridiplantae</taxon>
        <taxon>Streptophyta</taxon>
        <taxon>Embryophyta</taxon>
        <taxon>Tracheophyta</taxon>
        <taxon>Spermatophyta</taxon>
        <taxon>Magnoliopsida</taxon>
        <taxon>eudicotyledons</taxon>
        <taxon>Gunneridae</taxon>
        <taxon>Pentapetalae</taxon>
        <taxon>rosids</taxon>
        <taxon>malvids</taxon>
        <taxon>Myrtales</taxon>
        <taxon>Lythraceae</taxon>
        <taxon>Trapa</taxon>
    </lineage>
</organism>
<dbReference type="InterPro" id="IPR006050">
    <property type="entry name" value="DNA_photolyase_N"/>
</dbReference>
<evidence type="ECO:0000256" key="6">
    <source>
        <dbReference type="ARBA" id="ARBA00022728"/>
    </source>
</evidence>
<feature type="region of interest" description="Disordered" evidence="14">
    <location>
        <begin position="1"/>
        <end position="27"/>
    </location>
</feature>
<dbReference type="GO" id="GO:0008380">
    <property type="term" value="P:RNA splicing"/>
    <property type="evidence" value="ECO:0007669"/>
    <property type="project" value="UniProtKB-KW"/>
</dbReference>
<keyword evidence="6" id="KW-0747">Spliceosome</keyword>
<dbReference type="InterPro" id="IPR036155">
    <property type="entry name" value="Crypto/Photolyase_N_sf"/>
</dbReference>
<evidence type="ECO:0000259" key="16">
    <source>
        <dbReference type="PROSITE" id="PS51645"/>
    </source>
</evidence>
<proteinExistence type="inferred from homology"/>
<keyword evidence="7" id="KW-0677">Repeat</keyword>
<feature type="domain" description="Photolyase/cryptochrome alpha/beta" evidence="16">
    <location>
        <begin position="126"/>
        <end position="260"/>
    </location>
</feature>
<accession>A0AAN7QTH8</accession>
<dbReference type="SMART" id="SM00360">
    <property type="entry name" value="RRM"/>
    <property type="match status" value="2"/>
</dbReference>
<dbReference type="InterPro" id="IPR014729">
    <property type="entry name" value="Rossmann-like_a/b/a_fold"/>
</dbReference>
<evidence type="ECO:0000256" key="5">
    <source>
        <dbReference type="ARBA" id="ARBA00022664"/>
    </source>
</evidence>
<feature type="compositionally biased region" description="Basic residues" evidence="14">
    <location>
        <begin position="785"/>
        <end position="795"/>
    </location>
</feature>
<evidence type="ECO:0000313" key="18">
    <source>
        <dbReference type="Proteomes" id="UP001346149"/>
    </source>
</evidence>
<evidence type="ECO:0000256" key="12">
    <source>
        <dbReference type="PIRSR" id="PIRSR602081-1"/>
    </source>
</evidence>
<comment type="cofactor">
    <cofactor evidence="12">
        <name>FAD</name>
        <dbReference type="ChEBI" id="CHEBI:57692"/>
    </cofactor>
    <text evidence="12">Binds 1 FAD per subunit.</text>
</comment>
<evidence type="ECO:0000256" key="11">
    <source>
        <dbReference type="ARBA" id="ARBA00061121"/>
    </source>
</evidence>
<evidence type="ECO:0000256" key="13">
    <source>
        <dbReference type="PROSITE-ProRule" id="PRU00176"/>
    </source>
</evidence>
<feature type="region of interest" description="Disordered" evidence="14">
    <location>
        <begin position="720"/>
        <end position="835"/>
    </location>
</feature>
<dbReference type="SUPFAM" id="SSF54928">
    <property type="entry name" value="RNA-binding domain, RBD"/>
    <property type="match status" value="1"/>
</dbReference>
<dbReference type="PROSITE" id="PS50102">
    <property type="entry name" value="RRM"/>
    <property type="match status" value="2"/>
</dbReference>
<evidence type="ECO:0000256" key="9">
    <source>
        <dbReference type="ARBA" id="ARBA00023187"/>
    </source>
</evidence>